<reference evidence="2 3" key="1">
    <citation type="submission" date="2019-08" db="EMBL/GenBank/DDBJ databases">
        <title>Hyperibacter terrae gen. nov., sp. nov. and Hyperibacter viscosus sp. nov., two new members in the family Rhodospirillaceae isolated from the rhizosphere of Hypericum perforatum.</title>
        <authorList>
            <person name="Noviana Z."/>
        </authorList>
    </citation>
    <scope>NUCLEOTIDE SEQUENCE [LARGE SCALE GENOMIC DNA]</scope>
    <source>
        <strain evidence="2 3">R5913</strain>
    </source>
</reference>
<dbReference type="PANTHER" id="PTHR20883">
    <property type="entry name" value="PHYTANOYL-COA DIOXYGENASE DOMAIN CONTAINING 1"/>
    <property type="match status" value="1"/>
</dbReference>
<sequence length="259" mass="29027">MLKTFDPLAALPDLIAALRQDGAVILRNQVAHDLADEVAAELRPHFDRIGKAAQSDFNGYKTLRISSILKRSRRSADLIGHARILEIADAILLPHCINYRIGSCTGIEIWPGEAPQRLHRDDGIYPIRMPGVEWQVSVNWALDEFTLENGGTHVIPGSHNWKEPRLPLESDSVQAVMPKGSALVYLGSVWHGGGANRTNKARMGLVNTYSLGWLRQEENHYLSIPREVADSYPEKIRRLMGYQGHGRLLGWYPHNPDGY</sequence>
<dbReference type="GO" id="GO:0005506">
    <property type="term" value="F:iron ion binding"/>
    <property type="evidence" value="ECO:0007669"/>
    <property type="project" value="UniProtKB-ARBA"/>
</dbReference>
<gene>
    <name evidence="2" type="ORF">FRZ44_48430</name>
</gene>
<dbReference type="EMBL" id="CP042906">
    <property type="protein sequence ID" value="QEX19529.1"/>
    <property type="molecule type" value="Genomic_DNA"/>
</dbReference>
<proteinExistence type="predicted"/>
<dbReference type="GO" id="GO:0016706">
    <property type="term" value="F:2-oxoglutarate-dependent dioxygenase activity"/>
    <property type="evidence" value="ECO:0007669"/>
    <property type="project" value="UniProtKB-ARBA"/>
</dbReference>
<dbReference type="PANTHER" id="PTHR20883:SF48">
    <property type="entry name" value="ECTOINE DIOXYGENASE"/>
    <property type="match status" value="1"/>
</dbReference>
<dbReference type="Proteomes" id="UP000326202">
    <property type="component" value="Chromosome"/>
</dbReference>
<dbReference type="Pfam" id="PF05721">
    <property type="entry name" value="PhyH"/>
    <property type="match status" value="1"/>
</dbReference>
<organism evidence="2 3">
    <name type="scientific">Hypericibacter terrae</name>
    <dbReference type="NCBI Taxonomy" id="2602015"/>
    <lineage>
        <taxon>Bacteria</taxon>
        <taxon>Pseudomonadati</taxon>
        <taxon>Pseudomonadota</taxon>
        <taxon>Alphaproteobacteria</taxon>
        <taxon>Rhodospirillales</taxon>
        <taxon>Dongiaceae</taxon>
        <taxon>Hypericibacter</taxon>
    </lineage>
</organism>
<dbReference type="KEGG" id="htq:FRZ44_48430"/>
<protein>
    <recommendedName>
        <fullName evidence="4">Phytanoyl-CoA dioxygenase</fullName>
    </recommendedName>
</protein>
<dbReference type="AlphaFoldDB" id="A0A5J6MQA1"/>
<dbReference type="Gene3D" id="2.60.120.620">
    <property type="entry name" value="q2cbj1_9rhob like domain"/>
    <property type="match status" value="1"/>
</dbReference>
<evidence type="ECO:0008006" key="4">
    <source>
        <dbReference type="Google" id="ProtNLM"/>
    </source>
</evidence>
<dbReference type="OrthoDB" id="9796766at2"/>
<name>A0A5J6MQA1_9PROT</name>
<accession>A0A5J6MQA1</accession>
<keyword evidence="3" id="KW-1185">Reference proteome</keyword>
<dbReference type="RefSeq" id="WP_151179588.1">
    <property type="nucleotide sequence ID" value="NZ_CP042906.1"/>
</dbReference>
<comment type="cofactor">
    <cofactor evidence="1">
        <name>Fe(2+)</name>
        <dbReference type="ChEBI" id="CHEBI:29033"/>
    </cofactor>
</comment>
<evidence type="ECO:0000256" key="1">
    <source>
        <dbReference type="ARBA" id="ARBA00001954"/>
    </source>
</evidence>
<evidence type="ECO:0000313" key="2">
    <source>
        <dbReference type="EMBL" id="QEX19529.1"/>
    </source>
</evidence>
<dbReference type="SUPFAM" id="SSF51197">
    <property type="entry name" value="Clavaminate synthase-like"/>
    <property type="match status" value="1"/>
</dbReference>
<dbReference type="InterPro" id="IPR008775">
    <property type="entry name" value="Phytyl_CoA_dOase-like"/>
</dbReference>
<evidence type="ECO:0000313" key="3">
    <source>
        <dbReference type="Proteomes" id="UP000326202"/>
    </source>
</evidence>